<dbReference type="AlphaFoldDB" id="A0AA42AUZ9"/>
<accession>A0AA42AUZ9</accession>
<gene>
    <name evidence="3" type="ORF">MKW94_001358</name>
</gene>
<protein>
    <submittedName>
        <fullName evidence="3">Uncharacterized protein</fullName>
    </submittedName>
</protein>
<feature type="region of interest" description="Disordered" evidence="2">
    <location>
        <begin position="58"/>
        <end position="84"/>
    </location>
</feature>
<keyword evidence="4" id="KW-1185">Reference proteome</keyword>
<comment type="caution">
    <text evidence="3">The sequence shown here is derived from an EMBL/GenBank/DDBJ whole genome shotgun (WGS) entry which is preliminary data.</text>
</comment>
<evidence type="ECO:0000313" key="4">
    <source>
        <dbReference type="Proteomes" id="UP001177140"/>
    </source>
</evidence>
<evidence type="ECO:0000256" key="1">
    <source>
        <dbReference type="SAM" id="Coils"/>
    </source>
</evidence>
<name>A0AA42AUZ9_PAPNU</name>
<feature type="coiled-coil region" evidence="1">
    <location>
        <begin position="12"/>
        <end position="39"/>
    </location>
</feature>
<dbReference type="Proteomes" id="UP001177140">
    <property type="component" value="Unassembled WGS sequence"/>
</dbReference>
<reference evidence="3" key="1">
    <citation type="submission" date="2022-03" db="EMBL/GenBank/DDBJ databases">
        <title>A functionally conserved STORR gene fusion in Papaver species that diverged 16.8 million years ago.</title>
        <authorList>
            <person name="Catania T."/>
        </authorList>
    </citation>
    <scope>NUCLEOTIDE SEQUENCE</scope>
    <source>
        <strain evidence="3">S-191538</strain>
    </source>
</reference>
<evidence type="ECO:0000313" key="3">
    <source>
        <dbReference type="EMBL" id="MCL7042013.1"/>
    </source>
</evidence>
<evidence type="ECO:0000256" key="2">
    <source>
        <dbReference type="SAM" id="MobiDB-lite"/>
    </source>
</evidence>
<organism evidence="3 4">
    <name type="scientific">Papaver nudicaule</name>
    <name type="common">Iceland poppy</name>
    <dbReference type="NCBI Taxonomy" id="74823"/>
    <lineage>
        <taxon>Eukaryota</taxon>
        <taxon>Viridiplantae</taxon>
        <taxon>Streptophyta</taxon>
        <taxon>Embryophyta</taxon>
        <taxon>Tracheophyta</taxon>
        <taxon>Spermatophyta</taxon>
        <taxon>Magnoliopsida</taxon>
        <taxon>Ranunculales</taxon>
        <taxon>Papaveraceae</taxon>
        <taxon>Papaveroideae</taxon>
        <taxon>Papaver</taxon>
    </lineage>
</organism>
<dbReference type="EMBL" id="JAJJMA010230190">
    <property type="protein sequence ID" value="MCL7042013.1"/>
    <property type="molecule type" value="Genomic_DNA"/>
</dbReference>
<sequence length="84" mass="9320">MTPTPLVSAHREAKIRKLYKEYTEALNRLEAEKKNERAIDELKSQVAGRVDKLFLSSSSSMSFLPGNNSSTGMSSTSHSNMTQV</sequence>
<keyword evidence="1" id="KW-0175">Coiled coil</keyword>
<proteinExistence type="predicted"/>